<dbReference type="AlphaFoldDB" id="A0A2C9CEM3"/>
<dbReference type="KEGG" id="kst:KSMBR1_1651"/>
<proteinExistence type="predicted"/>
<protein>
    <submittedName>
        <fullName evidence="1">Uncharacterized protein</fullName>
    </submittedName>
</protein>
<reference evidence="2" key="1">
    <citation type="submission" date="2017-10" db="EMBL/GenBank/DDBJ databases">
        <authorList>
            <person name="Frank J."/>
        </authorList>
    </citation>
    <scope>NUCLEOTIDE SEQUENCE [LARGE SCALE GENOMIC DNA]</scope>
</reference>
<gene>
    <name evidence="1" type="ORF">KSMBR1_1651</name>
</gene>
<dbReference type="OrthoDB" id="9951528at2"/>
<keyword evidence="2" id="KW-1185">Reference proteome</keyword>
<evidence type="ECO:0000313" key="1">
    <source>
        <dbReference type="EMBL" id="SOH04150.1"/>
    </source>
</evidence>
<sequence>MPEENDLILSKELYTVRFWVKRELEAKYLPALPDLVEEQLFLQGRTAWNFKYSNLKIDPLKASKRISITIFALLKKEFHRFFDKHRFSFNVTTIYWPDTRKLKIENIQAIECQQRS</sequence>
<dbReference type="Proteomes" id="UP000221734">
    <property type="component" value="Chromosome Kuenenia_stuttgartiensis_MBR1"/>
</dbReference>
<evidence type="ECO:0000313" key="2">
    <source>
        <dbReference type="Proteomes" id="UP000221734"/>
    </source>
</evidence>
<dbReference type="RefSeq" id="WP_099324882.1">
    <property type="nucleotide sequence ID" value="NZ_LT934425.1"/>
</dbReference>
<organism evidence="1 2">
    <name type="scientific">Kuenenia stuttgartiensis</name>
    <dbReference type="NCBI Taxonomy" id="174633"/>
    <lineage>
        <taxon>Bacteria</taxon>
        <taxon>Pseudomonadati</taxon>
        <taxon>Planctomycetota</taxon>
        <taxon>Candidatus Brocadiia</taxon>
        <taxon>Candidatus Brocadiales</taxon>
        <taxon>Candidatus Brocadiaceae</taxon>
        <taxon>Candidatus Kuenenia</taxon>
    </lineage>
</organism>
<dbReference type="EMBL" id="LT934425">
    <property type="protein sequence ID" value="SOH04150.1"/>
    <property type="molecule type" value="Genomic_DNA"/>
</dbReference>
<name>A0A2C9CEM3_KUEST</name>
<accession>A0A2C9CEM3</accession>